<reference evidence="2 3" key="1">
    <citation type="journal article" date="2017" name="BMC Biol.">
        <title>Genomic innovations, transcriptional plasticity and gene loss underlying the evolution and divergence of two highly polyphagous and invasive Helicoverpa pest species.</title>
        <authorList>
            <person name="Pearce S.L."/>
            <person name="Clarke D.F."/>
            <person name="East P.D."/>
            <person name="Elfekih S."/>
            <person name="Gordon K.H."/>
            <person name="Jermiin L.S."/>
            <person name="McGaughran A."/>
            <person name="Oakeshott J.G."/>
            <person name="Papanikolaou A."/>
            <person name="Perera O.P."/>
            <person name="Rane R.V."/>
            <person name="Richards S."/>
            <person name="Tay W.T."/>
            <person name="Walsh T.K."/>
            <person name="Anderson A."/>
            <person name="Anderson C.J."/>
            <person name="Asgari S."/>
            <person name="Board P.G."/>
            <person name="Bretschneider A."/>
            <person name="Campbell P.M."/>
            <person name="Chertemps T."/>
            <person name="Christeller J.T."/>
            <person name="Coppin C.W."/>
            <person name="Downes S.J."/>
            <person name="Duan G."/>
            <person name="Farnsworth C.A."/>
            <person name="Good R.T."/>
            <person name="Han L.B."/>
            <person name="Han Y.C."/>
            <person name="Hatje K."/>
            <person name="Horne I."/>
            <person name="Huang Y.P."/>
            <person name="Hughes D.S."/>
            <person name="Jacquin-Joly E."/>
            <person name="James W."/>
            <person name="Jhangiani S."/>
            <person name="Kollmar M."/>
            <person name="Kuwar S.S."/>
            <person name="Li S."/>
            <person name="Liu N.Y."/>
            <person name="Maibeche M.T."/>
            <person name="Miller J.R."/>
            <person name="Montagne N."/>
            <person name="Perry T."/>
            <person name="Qu J."/>
            <person name="Song S.V."/>
            <person name="Sutton G.G."/>
            <person name="Vogel H."/>
            <person name="Walenz B.P."/>
            <person name="Xu W."/>
            <person name="Zhang H.J."/>
            <person name="Zou Z."/>
            <person name="Batterham P."/>
            <person name="Edwards O.R."/>
            <person name="Feyereisen R."/>
            <person name="Gibbs R.A."/>
            <person name="Heckel D.G."/>
            <person name="McGrath A."/>
            <person name="Robin C."/>
            <person name="Scherer S.E."/>
            <person name="Worley K.C."/>
            <person name="Wu Y.D."/>
        </authorList>
    </citation>
    <scope>NUCLEOTIDE SEQUENCE [LARGE SCALE GENOMIC DNA]</scope>
    <source>
        <strain evidence="2">Harm_GR_Male_#8</strain>
        <tissue evidence="2">Whole organism</tissue>
    </source>
</reference>
<name>A0A2W1BQ30_HELAM</name>
<feature type="transmembrane region" description="Helical" evidence="1">
    <location>
        <begin position="50"/>
        <end position="72"/>
    </location>
</feature>
<keyword evidence="1" id="KW-1133">Transmembrane helix</keyword>
<organism evidence="2 3">
    <name type="scientific">Helicoverpa armigera</name>
    <name type="common">Cotton bollworm</name>
    <name type="synonym">Heliothis armigera</name>
    <dbReference type="NCBI Taxonomy" id="29058"/>
    <lineage>
        <taxon>Eukaryota</taxon>
        <taxon>Metazoa</taxon>
        <taxon>Ecdysozoa</taxon>
        <taxon>Arthropoda</taxon>
        <taxon>Hexapoda</taxon>
        <taxon>Insecta</taxon>
        <taxon>Pterygota</taxon>
        <taxon>Neoptera</taxon>
        <taxon>Endopterygota</taxon>
        <taxon>Lepidoptera</taxon>
        <taxon>Glossata</taxon>
        <taxon>Ditrysia</taxon>
        <taxon>Noctuoidea</taxon>
        <taxon>Noctuidae</taxon>
        <taxon>Heliothinae</taxon>
        <taxon>Helicoverpa</taxon>
    </lineage>
</organism>
<evidence type="ECO:0000313" key="2">
    <source>
        <dbReference type="EMBL" id="PZC77088.1"/>
    </source>
</evidence>
<protein>
    <recommendedName>
        <fullName evidence="4">Gustatory receptor</fullName>
    </recommendedName>
</protein>
<proteinExistence type="predicted"/>
<evidence type="ECO:0000313" key="3">
    <source>
        <dbReference type="Proteomes" id="UP000249218"/>
    </source>
</evidence>
<feature type="transmembrane region" description="Helical" evidence="1">
    <location>
        <begin position="175"/>
        <end position="198"/>
    </location>
</feature>
<evidence type="ECO:0000256" key="1">
    <source>
        <dbReference type="SAM" id="Phobius"/>
    </source>
</evidence>
<feature type="non-terminal residue" evidence="2">
    <location>
        <position position="242"/>
    </location>
</feature>
<dbReference type="OrthoDB" id="7414613at2759"/>
<evidence type="ECO:0008006" key="4">
    <source>
        <dbReference type="Google" id="ProtNLM"/>
    </source>
</evidence>
<feature type="transmembrane region" description="Helical" evidence="1">
    <location>
        <begin position="87"/>
        <end position="109"/>
    </location>
</feature>
<accession>A0A2W1BQ30</accession>
<keyword evidence="1" id="KW-0472">Membrane</keyword>
<dbReference type="AlphaFoldDB" id="A0A2W1BQ30"/>
<keyword evidence="1" id="KW-0812">Transmembrane</keyword>
<feature type="transmembrane region" description="Helical" evidence="1">
    <location>
        <begin position="143"/>
        <end position="163"/>
    </location>
</feature>
<dbReference type="EMBL" id="KZ149937">
    <property type="protein sequence ID" value="PZC77088.1"/>
    <property type="molecule type" value="Genomic_DNA"/>
</dbReference>
<dbReference type="Proteomes" id="UP000249218">
    <property type="component" value="Unassembled WGS sequence"/>
</dbReference>
<sequence length="242" mass="28238">MRSNCPPAVLLNNHLDEEVQRILQPFHTLLTVFLSSKYRIRDNHINPNGFIFEFSGFSGLCFAFGATVYRLLKNENSGFDSNVMTNIIHYFLPAMRLLGFVTNFVLTIIHRYNNVILVLHIQRIYRSIDFSKSVDSYVLGNRITVAIILVTNGVIFTVFITMYNGFDVLNVLFDIYFVTLDVDFIYAIRILILLVRFLEEWIKSNKLIEEQAIDGEYSSKLRESHRYILLAYEMYKTTTQLM</sequence>
<gene>
    <name evidence="2" type="primary">HaOG200738</name>
    <name evidence="2" type="ORF">B5X24_HaOG200738</name>
</gene>
<keyword evidence="3" id="KW-1185">Reference proteome</keyword>